<keyword evidence="5 12" id="KW-0812">Transmembrane</keyword>
<accession>A0A4S1WR34</accession>
<comment type="subcellular location">
    <subcellularLocation>
        <location evidence="2">Membrane</location>
        <topology evidence="2">Multi-pass membrane protein</topology>
    </subcellularLocation>
</comment>
<keyword evidence="8" id="KW-0862">Zinc</keyword>
<evidence type="ECO:0000256" key="2">
    <source>
        <dbReference type="ARBA" id="ARBA00004141"/>
    </source>
</evidence>
<feature type="domain" description="Peptidase M50" evidence="13">
    <location>
        <begin position="43"/>
        <end position="131"/>
    </location>
</feature>
<dbReference type="PANTHER" id="PTHR39188:SF3">
    <property type="entry name" value="STAGE IV SPORULATION PROTEIN FB"/>
    <property type="match status" value="1"/>
</dbReference>
<comment type="similarity">
    <text evidence="3">Belongs to the peptidase M50B family.</text>
</comment>
<evidence type="ECO:0000256" key="8">
    <source>
        <dbReference type="ARBA" id="ARBA00022833"/>
    </source>
</evidence>
<evidence type="ECO:0000256" key="6">
    <source>
        <dbReference type="ARBA" id="ARBA00022723"/>
    </source>
</evidence>
<keyword evidence="9 12" id="KW-1133">Transmembrane helix</keyword>
<evidence type="ECO:0000256" key="12">
    <source>
        <dbReference type="SAM" id="Phobius"/>
    </source>
</evidence>
<keyword evidence="4" id="KW-0645">Protease</keyword>
<dbReference type="GO" id="GO:0016020">
    <property type="term" value="C:membrane"/>
    <property type="evidence" value="ECO:0007669"/>
    <property type="project" value="UniProtKB-SubCell"/>
</dbReference>
<proteinExistence type="inferred from homology"/>
<keyword evidence="10" id="KW-0482">Metalloprotease</keyword>
<evidence type="ECO:0000259" key="13">
    <source>
        <dbReference type="Pfam" id="PF02163"/>
    </source>
</evidence>
<dbReference type="RefSeq" id="WP_135982013.1">
    <property type="nucleotide sequence ID" value="NZ_JAASQM010000001.1"/>
</dbReference>
<name>A0A4S1WR34_9SPHN</name>
<evidence type="ECO:0000256" key="5">
    <source>
        <dbReference type="ARBA" id="ARBA00022692"/>
    </source>
</evidence>
<dbReference type="InterPro" id="IPR008915">
    <property type="entry name" value="Peptidase_M50"/>
</dbReference>
<evidence type="ECO:0000256" key="9">
    <source>
        <dbReference type="ARBA" id="ARBA00022989"/>
    </source>
</evidence>
<keyword evidence="15" id="KW-1185">Reference proteome</keyword>
<organism evidence="14 15">
    <name type="scientific">Sphingomonas naasensis</name>
    <dbReference type="NCBI Taxonomy" id="1344951"/>
    <lineage>
        <taxon>Bacteria</taxon>
        <taxon>Pseudomonadati</taxon>
        <taxon>Pseudomonadota</taxon>
        <taxon>Alphaproteobacteria</taxon>
        <taxon>Sphingomonadales</taxon>
        <taxon>Sphingomonadaceae</taxon>
        <taxon>Sphingomonas</taxon>
    </lineage>
</organism>
<evidence type="ECO:0000313" key="15">
    <source>
        <dbReference type="Proteomes" id="UP000309848"/>
    </source>
</evidence>
<gene>
    <name evidence="14" type="ORF">E5A74_01155</name>
</gene>
<dbReference type="Pfam" id="PF02163">
    <property type="entry name" value="Peptidase_M50"/>
    <property type="match status" value="1"/>
</dbReference>
<feature type="transmembrane region" description="Helical" evidence="12">
    <location>
        <begin position="111"/>
        <end position="133"/>
    </location>
</feature>
<evidence type="ECO:0000256" key="3">
    <source>
        <dbReference type="ARBA" id="ARBA00007931"/>
    </source>
</evidence>
<feature type="transmembrane region" description="Helical" evidence="12">
    <location>
        <begin position="40"/>
        <end position="58"/>
    </location>
</feature>
<evidence type="ECO:0000256" key="11">
    <source>
        <dbReference type="ARBA" id="ARBA00023136"/>
    </source>
</evidence>
<dbReference type="OrthoDB" id="9782003at2"/>
<feature type="transmembrane region" description="Helical" evidence="12">
    <location>
        <begin position="139"/>
        <end position="162"/>
    </location>
</feature>
<evidence type="ECO:0000256" key="10">
    <source>
        <dbReference type="ARBA" id="ARBA00023049"/>
    </source>
</evidence>
<evidence type="ECO:0000256" key="1">
    <source>
        <dbReference type="ARBA" id="ARBA00001947"/>
    </source>
</evidence>
<keyword evidence="7" id="KW-0378">Hydrolase</keyword>
<protein>
    <recommendedName>
        <fullName evidence="13">Peptidase M50 domain-containing protein</fullName>
    </recommendedName>
</protein>
<evidence type="ECO:0000313" key="14">
    <source>
        <dbReference type="EMBL" id="TGX45819.1"/>
    </source>
</evidence>
<comment type="cofactor">
    <cofactor evidence="1">
        <name>Zn(2+)</name>
        <dbReference type="ChEBI" id="CHEBI:29105"/>
    </cofactor>
</comment>
<comment type="caution">
    <text evidence="14">The sequence shown here is derived from an EMBL/GenBank/DDBJ whole genome shotgun (WGS) entry which is preliminary data.</text>
</comment>
<evidence type="ECO:0000256" key="4">
    <source>
        <dbReference type="ARBA" id="ARBA00022670"/>
    </source>
</evidence>
<dbReference type="GO" id="GO:0046872">
    <property type="term" value="F:metal ion binding"/>
    <property type="evidence" value="ECO:0007669"/>
    <property type="project" value="UniProtKB-KW"/>
</dbReference>
<keyword evidence="11 12" id="KW-0472">Membrane</keyword>
<dbReference type="Proteomes" id="UP000309848">
    <property type="component" value="Unassembled WGS sequence"/>
</dbReference>
<dbReference type="EMBL" id="SRXU01000001">
    <property type="protein sequence ID" value="TGX45819.1"/>
    <property type="molecule type" value="Genomic_DNA"/>
</dbReference>
<dbReference type="PANTHER" id="PTHR39188">
    <property type="entry name" value="MEMBRANE-ASSOCIATED ZINC METALLOPROTEASE M50B"/>
    <property type="match status" value="1"/>
</dbReference>
<reference evidence="14 15" key="1">
    <citation type="submission" date="2019-04" db="EMBL/GenBank/DDBJ databases">
        <title>Sphingomonas psychrotolerans sp. nov., isolated from soil in the Tianshan Mountains, Xinjiang, China.</title>
        <authorList>
            <person name="Luo Y."/>
            <person name="Sheng H."/>
        </authorList>
    </citation>
    <scope>NUCLEOTIDE SEQUENCE [LARGE SCALE GENOMIC DNA]</scope>
    <source>
        <strain evidence="14 15">KIS18-15</strain>
    </source>
</reference>
<sequence>MMRLLATGLFMLTAIAAVGVLGEYFRGDGGFVVRIGVDLLLAFMVVLVHELGHAAAAIRLGGRVSRIAVFPFDYQVARRRLGMSRAMRGHEVGGYVAYTLDTIMARRKHKLIAAAGPAANILLAVVAGLASSFAEPKTLLATLAAALAILSFGVALANLVPFKGSDGSVLFRRRPA</sequence>
<dbReference type="GO" id="GO:0008237">
    <property type="term" value="F:metallopeptidase activity"/>
    <property type="evidence" value="ECO:0007669"/>
    <property type="project" value="UniProtKB-KW"/>
</dbReference>
<evidence type="ECO:0000256" key="7">
    <source>
        <dbReference type="ARBA" id="ARBA00022801"/>
    </source>
</evidence>
<dbReference type="GO" id="GO:0006508">
    <property type="term" value="P:proteolysis"/>
    <property type="evidence" value="ECO:0007669"/>
    <property type="project" value="UniProtKB-KW"/>
</dbReference>
<keyword evidence="6" id="KW-0479">Metal-binding</keyword>
<dbReference type="AlphaFoldDB" id="A0A4S1WR34"/>